<keyword evidence="1" id="KW-1133">Transmembrane helix</keyword>
<protein>
    <submittedName>
        <fullName evidence="2">Uncharacterized protein</fullName>
    </submittedName>
</protein>
<keyword evidence="1" id="KW-0472">Membrane</keyword>
<feature type="transmembrane region" description="Helical" evidence="1">
    <location>
        <begin position="33"/>
        <end position="56"/>
    </location>
</feature>
<name>A0ABQ6P3Q9_9SPHN</name>
<keyword evidence="1" id="KW-0812">Transmembrane</keyword>
<organism evidence="2 3">
    <name type="scientific">Novosphingobium pituita</name>
    <dbReference type="NCBI Taxonomy" id="3056842"/>
    <lineage>
        <taxon>Bacteria</taxon>
        <taxon>Pseudomonadati</taxon>
        <taxon>Pseudomonadota</taxon>
        <taxon>Alphaproteobacteria</taxon>
        <taxon>Sphingomonadales</taxon>
        <taxon>Sphingomonadaceae</taxon>
        <taxon>Novosphingobium</taxon>
    </lineage>
</organism>
<evidence type="ECO:0000313" key="2">
    <source>
        <dbReference type="EMBL" id="GMM59889.1"/>
    </source>
</evidence>
<keyword evidence="3" id="KW-1185">Reference proteome</keyword>
<gene>
    <name evidence="2" type="ORF">NUTIK01_06660</name>
</gene>
<dbReference type="EMBL" id="BTFW01000001">
    <property type="protein sequence ID" value="GMM59889.1"/>
    <property type="molecule type" value="Genomic_DNA"/>
</dbReference>
<evidence type="ECO:0000256" key="1">
    <source>
        <dbReference type="SAM" id="Phobius"/>
    </source>
</evidence>
<comment type="caution">
    <text evidence="2">The sequence shown here is derived from an EMBL/GenBank/DDBJ whole genome shotgun (WGS) entry which is preliminary data.</text>
</comment>
<dbReference type="Proteomes" id="UP001187221">
    <property type="component" value="Unassembled WGS sequence"/>
</dbReference>
<proteinExistence type="predicted"/>
<sequence>MLRPRSRRLTRKQREEIRYQHATHRLQRHRDDLIDASEAVGVGGVVLGVVCVLWMLTRCGPTLLPGLFG</sequence>
<reference evidence="2 3" key="1">
    <citation type="submission" date="2023-06" db="EMBL/GenBank/DDBJ databases">
        <title>Draft genome sequence of Novosphingobium sp. strain IK01.</title>
        <authorList>
            <person name="Hatamoto M."/>
            <person name="Ikarashi T."/>
            <person name="Yamaguchi T."/>
        </authorList>
    </citation>
    <scope>NUCLEOTIDE SEQUENCE [LARGE SCALE GENOMIC DNA]</scope>
    <source>
        <strain evidence="2 3">IK01</strain>
    </source>
</reference>
<accession>A0ABQ6P3Q9</accession>
<evidence type="ECO:0000313" key="3">
    <source>
        <dbReference type="Proteomes" id="UP001187221"/>
    </source>
</evidence>
<dbReference type="RefSeq" id="WP_317973719.1">
    <property type="nucleotide sequence ID" value="NZ_BTFW01000001.1"/>
</dbReference>